<keyword evidence="2" id="KW-1003">Cell membrane</keyword>
<dbReference type="InterPro" id="IPR026392">
    <property type="entry name" value="Exo/Archaeosortase_dom"/>
</dbReference>
<organism evidence="9">
    <name type="scientific">anaerobic digester metagenome</name>
    <dbReference type="NCBI Taxonomy" id="1263854"/>
    <lineage>
        <taxon>unclassified sequences</taxon>
        <taxon>metagenomes</taxon>
        <taxon>ecological metagenomes</taxon>
    </lineage>
</organism>
<dbReference type="GO" id="GO:0006508">
    <property type="term" value="P:proteolysis"/>
    <property type="evidence" value="ECO:0007669"/>
    <property type="project" value="UniProtKB-KW"/>
</dbReference>
<feature type="transmembrane region" description="Helical" evidence="8">
    <location>
        <begin position="216"/>
        <end position="244"/>
    </location>
</feature>
<evidence type="ECO:0000256" key="5">
    <source>
        <dbReference type="ARBA" id="ARBA00022801"/>
    </source>
</evidence>
<keyword evidence="6 8" id="KW-1133">Transmembrane helix</keyword>
<keyword evidence="7 8" id="KW-0472">Membrane</keyword>
<keyword evidence="3" id="KW-0645">Protease</keyword>
<evidence type="ECO:0000256" key="4">
    <source>
        <dbReference type="ARBA" id="ARBA00022692"/>
    </source>
</evidence>
<dbReference type="InterPro" id="IPR019127">
    <property type="entry name" value="Exosortase"/>
</dbReference>
<comment type="subcellular location">
    <subcellularLocation>
        <location evidence="1">Cell membrane</location>
        <topology evidence="1">Multi-pass membrane protein</topology>
    </subcellularLocation>
</comment>
<sequence>MISAAESSYIIRPSWYLVLFVMLTMLLYAPTFMELALLWAGNEDYNHGFLIIPVSAYLVWRRRRQLMRLPLHSSPLGIVFLALWTAFYLLGTGAQILMFECCSLILFLLGTLLFTAGVHFTRAVLFPVMFLIFMLPVPAEVYTLLTSPLQAVTTGLSAHILNLIDIPVLREGNLIHLPNYSMQVAVACSGIRSLISIITLSLLMGYLLFSSNVERGLLILLSVPVAMIGNILRITTAGLIVYRFSPGFAEGYSHTLAGMVTFSFAFVFLLGGVFLVRWIERKRMQYISWFLR</sequence>
<accession>A0A485M4W7</accession>
<dbReference type="EMBL" id="CAADRM010000087">
    <property type="protein sequence ID" value="VFU14106.1"/>
    <property type="molecule type" value="Genomic_DNA"/>
</dbReference>
<feature type="transmembrane region" description="Helical" evidence="8">
    <location>
        <begin position="256"/>
        <end position="276"/>
    </location>
</feature>
<name>A0A485M4W7_9ZZZZ</name>
<evidence type="ECO:0000256" key="2">
    <source>
        <dbReference type="ARBA" id="ARBA00022475"/>
    </source>
</evidence>
<evidence type="ECO:0008006" key="10">
    <source>
        <dbReference type="Google" id="ProtNLM"/>
    </source>
</evidence>
<dbReference type="NCBIfam" id="TIGR04178">
    <property type="entry name" value="exo_archaeo"/>
    <property type="match status" value="1"/>
</dbReference>
<dbReference type="Pfam" id="PF09721">
    <property type="entry name" value="Exosortase_EpsH"/>
    <property type="match status" value="1"/>
</dbReference>
<reference evidence="9" key="1">
    <citation type="submission" date="2019-03" db="EMBL/GenBank/DDBJ databases">
        <authorList>
            <person name="Hao L."/>
        </authorList>
    </citation>
    <scope>NUCLEOTIDE SEQUENCE</scope>
</reference>
<gene>
    <name evidence="9" type="ORF">SCFA_250021</name>
</gene>
<protein>
    <recommendedName>
        <fullName evidence="10">Transmembrane exosortase (Exosortase_EpsH)</fullName>
    </recommendedName>
</protein>
<dbReference type="GO" id="GO:0008233">
    <property type="term" value="F:peptidase activity"/>
    <property type="evidence" value="ECO:0007669"/>
    <property type="project" value="UniProtKB-KW"/>
</dbReference>
<feature type="transmembrane region" description="Helical" evidence="8">
    <location>
        <begin position="184"/>
        <end position="209"/>
    </location>
</feature>
<evidence type="ECO:0000256" key="1">
    <source>
        <dbReference type="ARBA" id="ARBA00004651"/>
    </source>
</evidence>
<feature type="transmembrane region" description="Helical" evidence="8">
    <location>
        <begin position="123"/>
        <end position="145"/>
    </location>
</feature>
<feature type="transmembrane region" description="Helical" evidence="8">
    <location>
        <begin position="72"/>
        <end position="90"/>
    </location>
</feature>
<evidence type="ECO:0000256" key="8">
    <source>
        <dbReference type="SAM" id="Phobius"/>
    </source>
</evidence>
<feature type="transmembrane region" description="Helical" evidence="8">
    <location>
        <begin position="96"/>
        <end position="116"/>
    </location>
</feature>
<keyword evidence="5" id="KW-0378">Hydrolase</keyword>
<evidence type="ECO:0000313" key="9">
    <source>
        <dbReference type="EMBL" id="VFU14106.1"/>
    </source>
</evidence>
<proteinExistence type="predicted"/>
<dbReference type="AlphaFoldDB" id="A0A485M4W7"/>
<feature type="transmembrane region" description="Helical" evidence="8">
    <location>
        <begin position="45"/>
        <end position="60"/>
    </location>
</feature>
<dbReference type="InterPro" id="IPR013426">
    <property type="entry name" value="EpsH-like"/>
</dbReference>
<dbReference type="GO" id="GO:0005886">
    <property type="term" value="C:plasma membrane"/>
    <property type="evidence" value="ECO:0007669"/>
    <property type="project" value="UniProtKB-SubCell"/>
</dbReference>
<evidence type="ECO:0000256" key="7">
    <source>
        <dbReference type="ARBA" id="ARBA00023136"/>
    </source>
</evidence>
<evidence type="ECO:0000256" key="6">
    <source>
        <dbReference type="ARBA" id="ARBA00022989"/>
    </source>
</evidence>
<evidence type="ECO:0000256" key="3">
    <source>
        <dbReference type="ARBA" id="ARBA00022670"/>
    </source>
</evidence>
<dbReference type="NCBIfam" id="TIGR02602">
    <property type="entry name" value="8TM_EpsH"/>
    <property type="match status" value="1"/>
</dbReference>
<keyword evidence="4 8" id="KW-0812">Transmembrane</keyword>
<feature type="transmembrane region" description="Helical" evidence="8">
    <location>
        <begin position="15"/>
        <end position="39"/>
    </location>
</feature>